<name>A0A379JL41_9NOCA</name>
<evidence type="ECO:0000256" key="2">
    <source>
        <dbReference type="ARBA" id="ARBA00022741"/>
    </source>
</evidence>
<dbReference type="PRINTS" id="PR01438">
    <property type="entry name" value="UNVRSLSTRESS"/>
</dbReference>
<evidence type="ECO:0000256" key="1">
    <source>
        <dbReference type="ARBA" id="ARBA00008791"/>
    </source>
</evidence>
<dbReference type="PANTHER" id="PTHR46268:SF27">
    <property type="entry name" value="UNIVERSAL STRESS PROTEIN RV2623"/>
    <property type="match status" value="1"/>
</dbReference>
<dbReference type="STRING" id="1406858.GCA_000710895_04195"/>
<dbReference type="InterPro" id="IPR014729">
    <property type="entry name" value="Rossmann-like_a/b/a_fold"/>
</dbReference>
<comment type="similarity">
    <text evidence="1">Belongs to the universal stress protein A family.</text>
</comment>
<dbReference type="EMBL" id="UGRY01000007">
    <property type="protein sequence ID" value="SUD49369.1"/>
    <property type="molecule type" value="Genomic_DNA"/>
</dbReference>
<feature type="domain" description="UspA" evidence="4">
    <location>
        <begin position="167"/>
        <end position="298"/>
    </location>
</feature>
<dbReference type="InterPro" id="IPR006016">
    <property type="entry name" value="UspA"/>
</dbReference>
<sequence length="310" mass="32504">MADNSVPATDRGAAPIIVAVDGSEISYQAVKWAAVEADLRRAPLHIITSYAVPTGRGSRTGMGAAETAWLRSDGARVLGEASTVAHATVPGESITVSTEFTFDPIIPTLMRLSADAAMIVVGNRGRGAVRRALLGSVSTAISRRAQCPVAVVHGVSETDADAARLPVVVGVDGTENSQPAIEMACEEASRRKVGLLAVHAWGETNGYDLPVVGWTAIHETEAVLLGQGMAGFAERYPEVPMERVVVCDTPVRALLNHADRAQLLVVGTHGRGGFPGMLIGSTSTALLQHAQCPVLVVRHDTKMPDDPGVR</sequence>
<dbReference type="Proteomes" id="UP000255467">
    <property type="component" value="Unassembled WGS sequence"/>
</dbReference>
<dbReference type="Gene3D" id="3.40.50.620">
    <property type="entry name" value="HUPs"/>
    <property type="match status" value="2"/>
</dbReference>
<dbReference type="PANTHER" id="PTHR46268">
    <property type="entry name" value="STRESS RESPONSE PROTEIN NHAX"/>
    <property type="match status" value="1"/>
</dbReference>
<feature type="domain" description="UspA" evidence="4">
    <location>
        <begin position="15"/>
        <end position="153"/>
    </location>
</feature>
<accession>A0A379JL41</accession>
<dbReference type="InterPro" id="IPR006015">
    <property type="entry name" value="Universal_stress_UspA"/>
</dbReference>
<organism evidence="5 6">
    <name type="scientific">Nocardia otitidiscaviarum</name>
    <dbReference type="NCBI Taxonomy" id="1823"/>
    <lineage>
        <taxon>Bacteria</taxon>
        <taxon>Bacillati</taxon>
        <taxon>Actinomycetota</taxon>
        <taxon>Actinomycetes</taxon>
        <taxon>Mycobacteriales</taxon>
        <taxon>Nocardiaceae</taxon>
        <taxon>Nocardia</taxon>
    </lineage>
</organism>
<protein>
    <submittedName>
        <fullName evidence="5">Universal stress protein Rv2005c/MT2061</fullName>
    </submittedName>
</protein>
<evidence type="ECO:0000259" key="4">
    <source>
        <dbReference type="Pfam" id="PF00582"/>
    </source>
</evidence>
<dbReference type="Pfam" id="PF00582">
    <property type="entry name" value="Usp"/>
    <property type="match status" value="2"/>
</dbReference>
<evidence type="ECO:0000313" key="6">
    <source>
        <dbReference type="Proteomes" id="UP000255467"/>
    </source>
</evidence>
<proteinExistence type="inferred from homology"/>
<dbReference type="GO" id="GO:0005524">
    <property type="term" value="F:ATP binding"/>
    <property type="evidence" value="ECO:0007669"/>
    <property type="project" value="UniProtKB-KW"/>
</dbReference>
<dbReference type="OrthoDB" id="3174546at2"/>
<keyword evidence="3" id="KW-0067">ATP-binding</keyword>
<dbReference type="AlphaFoldDB" id="A0A379JL41"/>
<dbReference type="SUPFAM" id="SSF52402">
    <property type="entry name" value="Adenine nucleotide alpha hydrolases-like"/>
    <property type="match status" value="2"/>
</dbReference>
<gene>
    <name evidence="5" type="ORF">NCTC1934_06722</name>
</gene>
<keyword evidence="6" id="KW-1185">Reference proteome</keyword>
<keyword evidence="2" id="KW-0547">Nucleotide-binding</keyword>
<dbReference type="RefSeq" id="WP_051038133.1">
    <property type="nucleotide sequence ID" value="NZ_UGRY01000007.1"/>
</dbReference>
<evidence type="ECO:0000256" key="3">
    <source>
        <dbReference type="ARBA" id="ARBA00022840"/>
    </source>
</evidence>
<evidence type="ECO:0000313" key="5">
    <source>
        <dbReference type="EMBL" id="SUD49369.1"/>
    </source>
</evidence>
<reference evidence="5 6" key="1">
    <citation type="submission" date="2018-06" db="EMBL/GenBank/DDBJ databases">
        <authorList>
            <consortium name="Pathogen Informatics"/>
            <person name="Doyle S."/>
        </authorList>
    </citation>
    <scope>NUCLEOTIDE SEQUENCE [LARGE SCALE GENOMIC DNA]</scope>
    <source>
        <strain evidence="5 6">NCTC1934</strain>
    </source>
</reference>